<evidence type="ECO:0000256" key="1">
    <source>
        <dbReference type="SAM" id="SignalP"/>
    </source>
</evidence>
<keyword evidence="4" id="KW-1185">Reference proteome</keyword>
<feature type="chain" id="PRO_5047540668" evidence="1">
    <location>
        <begin position="19"/>
        <end position="275"/>
    </location>
</feature>
<dbReference type="Proteomes" id="UP001596405">
    <property type="component" value="Unassembled WGS sequence"/>
</dbReference>
<dbReference type="PANTHER" id="PTHR14859:SF15">
    <property type="entry name" value="ENDONUCLEASE_EXONUCLEASE_PHOSPHATASE DOMAIN-CONTAINING PROTEIN"/>
    <property type="match status" value="1"/>
</dbReference>
<evidence type="ECO:0000259" key="2">
    <source>
        <dbReference type="Pfam" id="PF03372"/>
    </source>
</evidence>
<organism evidence="3 4">
    <name type="scientific">Rufibacter roseus</name>
    <dbReference type="NCBI Taxonomy" id="1567108"/>
    <lineage>
        <taxon>Bacteria</taxon>
        <taxon>Pseudomonadati</taxon>
        <taxon>Bacteroidota</taxon>
        <taxon>Cytophagia</taxon>
        <taxon>Cytophagales</taxon>
        <taxon>Hymenobacteraceae</taxon>
        <taxon>Rufibacter</taxon>
    </lineage>
</organism>
<dbReference type="Pfam" id="PF03372">
    <property type="entry name" value="Exo_endo_phos"/>
    <property type="match status" value="1"/>
</dbReference>
<dbReference type="PANTHER" id="PTHR14859">
    <property type="entry name" value="CALCOFLUOR WHITE HYPERSENSITIVE PROTEIN PRECURSOR"/>
    <property type="match status" value="1"/>
</dbReference>
<keyword evidence="3" id="KW-0255">Endonuclease</keyword>
<dbReference type="InterPro" id="IPR005135">
    <property type="entry name" value="Endo/exonuclease/phosphatase"/>
</dbReference>
<dbReference type="SUPFAM" id="SSF56219">
    <property type="entry name" value="DNase I-like"/>
    <property type="match status" value="1"/>
</dbReference>
<dbReference type="GO" id="GO:0004519">
    <property type="term" value="F:endonuclease activity"/>
    <property type="evidence" value="ECO:0007669"/>
    <property type="project" value="UniProtKB-KW"/>
</dbReference>
<dbReference type="Gene3D" id="3.60.10.10">
    <property type="entry name" value="Endonuclease/exonuclease/phosphatase"/>
    <property type="match status" value="1"/>
</dbReference>
<proteinExistence type="predicted"/>
<keyword evidence="3" id="KW-0540">Nuclease</keyword>
<feature type="domain" description="Endonuclease/exonuclease/phosphatase" evidence="2">
    <location>
        <begin position="41"/>
        <end position="264"/>
    </location>
</feature>
<evidence type="ECO:0000313" key="4">
    <source>
        <dbReference type="Proteomes" id="UP001596405"/>
    </source>
</evidence>
<keyword evidence="3" id="KW-0378">Hydrolase</keyword>
<dbReference type="RefSeq" id="WP_066623821.1">
    <property type="nucleotide sequence ID" value="NZ_JBHSYQ010000003.1"/>
</dbReference>
<feature type="signal peptide" evidence="1">
    <location>
        <begin position="1"/>
        <end position="18"/>
    </location>
</feature>
<gene>
    <name evidence="3" type="ORF">ACFQHR_04125</name>
</gene>
<keyword evidence="1" id="KW-0732">Signal</keyword>
<dbReference type="InterPro" id="IPR036691">
    <property type="entry name" value="Endo/exonu/phosph_ase_sf"/>
</dbReference>
<dbReference type="EMBL" id="JBHSYQ010000003">
    <property type="protein sequence ID" value="MFC6996795.1"/>
    <property type="molecule type" value="Genomic_DNA"/>
</dbReference>
<dbReference type="PROSITE" id="PS51257">
    <property type="entry name" value="PROKAR_LIPOPROTEIN"/>
    <property type="match status" value="1"/>
</dbReference>
<dbReference type="InterPro" id="IPR051916">
    <property type="entry name" value="GPI-anchor_lipid_remodeler"/>
</dbReference>
<name>A0ABW2DIF6_9BACT</name>
<sequence length="275" mass="30222">MSRLLLSLFLFASILAVSCDKSDTTDPVPEEKKDITSLKVMSYNIHYGNPPTRPGVTDIEAIVNVVNGDKPDLLALQEVDVNTTRSGRINMAQAIASRLHMRYYFAKAIDYQGGEYGVALLSKYPLSEAKVHRLPTKSGTGGEPRILATAKISLPDGTFIRFGNTHLDAQSDHTNRLLQIEEIARVTTSETLPFIIAGDFNAVPGTEVINKLDAHFQRTCQNCAPTIPASAPTRAIDFIAYRHPANKFSVESHKVIYETYASDHRPVVAVLNIGK</sequence>
<comment type="caution">
    <text evidence="3">The sequence shown here is derived from an EMBL/GenBank/DDBJ whole genome shotgun (WGS) entry which is preliminary data.</text>
</comment>
<reference evidence="4" key="1">
    <citation type="journal article" date="2019" name="Int. J. Syst. Evol. Microbiol.">
        <title>The Global Catalogue of Microorganisms (GCM) 10K type strain sequencing project: providing services to taxonomists for standard genome sequencing and annotation.</title>
        <authorList>
            <consortium name="The Broad Institute Genomics Platform"/>
            <consortium name="The Broad Institute Genome Sequencing Center for Infectious Disease"/>
            <person name="Wu L."/>
            <person name="Ma J."/>
        </authorList>
    </citation>
    <scope>NUCLEOTIDE SEQUENCE [LARGE SCALE GENOMIC DNA]</scope>
    <source>
        <strain evidence="4">CGMCC 4.7393</strain>
    </source>
</reference>
<accession>A0ABW2DIF6</accession>
<protein>
    <submittedName>
        <fullName evidence="3">Endonuclease/exonuclease/phosphatase family protein</fullName>
    </submittedName>
</protein>
<evidence type="ECO:0000313" key="3">
    <source>
        <dbReference type="EMBL" id="MFC6996795.1"/>
    </source>
</evidence>